<accession>A0A2N1M8K8</accession>
<protein>
    <submittedName>
        <fullName evidence="2">Uncharacterized protein</fullName>
    </submittedName>
</protein>
<dbReference type="EMBL" id="LLXL01003949">
    <property type="protein sequence ID" value="PKK57952.1"/>
    <property type="molecule type" value="Genomic_DNA"/>
</dbReference>
<dbReference type="VEuPathDB" id="FungiDB:RhiirFUN_011765"/>
<evidence type="ECO:0000313" key="2">
    <source>
        <dbReference type="EMBL" id="PKK57952.1"/>
    </source>
</evidence>
<dbReference type="Proteomes" id="UP000233469">
    <property type="component" value="Unassembled WGS sequence"/>
</dbReference>
<proteinExistence type="predicted"/>
<name>A0A2N1M8K8_9GLOM</name>
<reference evidence="2 3" key="2">
    <citation type="submission" date="2017-10" db="EMBL/GenBank/DDBJ databases">
        <title>Extensive intraspecific genome diversity in a model arbuscular mycorrhizal fungus.</title>
        <authorList>
            <person name="Chen E.C.H."/>
            <person name="Morin E."/>
            <person name="Baudet D."/>
            <person name="Noel J."/>
            <person name="Ndikumana S."/>
            <person name="Charron P."/>
            <person name="St-Onge C."/>
            <person name="Giorgi J."/>
            <person name="Grigoriev I.V."/>
            <person name="Roux C."/>
            <person name="Martin F.M."/>
            <person name="Corradi N."/>
        </authorList>
    </citation>
    <scope>NUCLEOTIDE SEQUENCE [LARGE SCALE GENOMIC DNA]</scope>
    <source>
        <strain evidence="2 3">C2</strain>
    </source>
</reference>
<reference evidence="2 3" key="1">
    <citation type="submission" date="2016-04" db="EMBL/GenBank/DDBJ databases">
        <title>Genome analyses suggest a sexual origin of heterokaryosis in a supposedly ancient asexual fungus.</title>
        <authorList>
            <person name="Ropars J."/>
            <person name="Sedzielewska K."/>
            <person name="Noel J."/>
            <person name="Charron P."/>
            <person name="Farinelli L."/>
            <person name="Marton T."/>
            <person name="Kruger M."/>
            <person name="Pelin A."/>
            <person name="Brachmann A."/>
            <person name="Corradi N."/>
        </authorList>
    </citation>
    <scope>NUCLEOTIDE SEQUENCE [LARGE SCALE GENOMIC DNA]</scope>
    <source>
        <strain evidence="2 3">C2</strain>
    </source>
</reference>
<dbReference type="VEuPathDB" id="FungiDB:FUN_014610"/>
<organism evidence="2 3">
    <name type="scientific">Rhizophagus irregularis</name>
    <dbReference type="NCBI Taxonomy" id="588596"/>
    <lineage>
        <taxon>Eukaryota</taxon>
        <taxon>Fungi</taxon>
        <taxon>Fungi incertae sedis</taxon>
        <taxon>Mucoromycota</taxon>
        <taxon>Glomeromycotina</taxon>
        <taxon>Glomeromycetes</taxon>
        <taxon>Glomerales</taxon>
        <taxon>Glomeraceae</taxon>
        <taxon>Rhizophagus</taxon>
    </lineage>
</organism>
<comment type="caution">
    <text evidence="2">The sequence shown here is derived from an EMBL/GenBank/DDBJ whole genome shotgun (WGS) entry which is preliminary data.</text>
</comment>
<dbReference type="AlphaFoldDB" id="A0A2N1M8K8"/>
<feature type="compositionally biased region" description="Basic and acidic residues" evidence="1">
    <location>
        <begin position="125"/>
        <end position="135"/>
    </location>
</feature>
<evidence type="ECO:0000256" key="1">
    <source>
        <dbReference type="SAM" id="MobiDB-lite"/>
    </source>
</evidence>
<feature type="region of interest" description="Disordered" evidence="1">
    <location>
        <begin position="124"/>
        <end position="144"/>
    </location>
</feature>
<sequence>MVDAVAKVRLKYPSTQLVVEEDFDGSRGYSRLDYIIYCRDLAILILEAKMIEIQKGIAQILVQLHTAAENPTIKISKLYVCAFRGDMRQAKEVISIIVQSKDAARNLFRAASLLQSQASVLAPQDEVKDEVKAEGIDQDNDDEE</sequence>
<gene>
    <name evidence="2" type="ORF">RhiirC2_763672</name>
</gene>
<evidence type="ECO:0000313" key="3">
    <source>
        <dbReference type="Proteomes" id="UP000233469"/>
    </source>
</evidence>
<dbReference type="VEuPathDB" id="FungiDB:RhiirA1_476211"/>